<name>A0A0R1MP97_9LACO</name>
<feature type="transmembrane region" description="Helical" evidence="7">
    <location>
        <begin position="188"/>
        <end position="209"/>
    </location>
</feature>
<feature type="transmembrane region" description="Helical" evidence="7">
    <location>
        <begin position="54"/>
        <end position="75"/>
    </location>
</feature>
<dbReference type="InterPro" id="IPR002528">
    <property type="entry name" value="MATE_fam"/>
</dbReference>
<accession>A0A0R1MP97</accession>
<dbReference type="Proteomes" id="UP000051448">
    <property type="component" value="Unassembled WGS sequence"/>
</dbReference>
<keyword evidence="6 7" id="KW-0472">Membrane</keyword>
<reference evidence="8 9" key="1">
    <citation type="journal article" date="2015" name="Genome Announc.">
        <title>Expanding the biotechnology potential of lactobacilli through comparative genomics of 213 strains and associated genera.</title>
        <authorList>
            <person name="Sun Z."/>
            <person name="Harris H.M."/>
            <person name="McCann A."/>
            <person name="Guo C."/>
            <person name="Argimon S."/>
            <person name="Zhang W."/>
            <person name="Yang X."/>
            <person name="Jeffery I.B."/>
            <person name="Cooney J.C."/>
            <person name="Kagawa T.F."/>
            <person name="Liu W."/>
            <person name="Song Y."/>
            <person name="Salvetti E."/>
            <person name="Wrobel A."/>
            <person name="Rasinkangas P."/>
            <person name="Parkhill J."/>
            <person name="Rea M.C."/>
            <person name="O'Sullivan O."/>
            <person name="Ritari J."/>
            <person name="Douillard F.P."/>
            <person name="Paul Ross R."/>
            <person name="Yang R."/>
            <person name="Briner A.E."/>
            <person name="Felis G.E."/>
            <person name="de Vos W.M."/>
            <person name="Barrangou R."/>
            <person name="Klaenhammer T.R."/>
            <person name="Caufield P.W."/>
            <person name="Cui Y."/>
            <person name="Zhang H."/>
            <person name="O'Toole P.W."/>
        </authorList>
    </citation>
    <scope>NUCLEOTIDE SEQUENCE [LARGE SCALE GENOMIC DNA]</scope>
    <source>
        <strain evidence="8 9">DSM 19519</strain>
    </source>
</reference>
<keyword evidence="5 7" id="KW-1133">Transmembrane helix</keyword>
<dbReference type="PANTHER" id="PTHR43823">
    <property type="entry name" value="SPORULATION PROTEIN YKVU"/>
    <property type="match status" value="1"/>
</dbReference>
<feature type="transmembrane region" description="Helical" evidence="7">
    <location>
        <begin position="20"/>
        <end position="48"/>
    </location>
</feature>
<dbReference type="AlphaFoldDB" id="A0A0R1MP97"/>
<comment type="subcellular location">
    <subcellularLocation>
        <location evidence="1">Cell membrane</location>
        <topology evidence="1">Multi-pass membrane protein</topology>
    </subcellularLocation>
</comment>
<dbReference type="Pfam" id="PF01554">
    <property type="entry name" value="MatE"/>
    <property type="match status" value="2"/>
</dbReference>
<feature type="transmembrane region" description="Helical" evidence="7">
    <location>
        <begin position="307"/>
        <end position="328"/>
    </location>
</feature>
<feature type="transmembrane region" description="Helical" evidence="7">
    <location>
        <begin position="87"/>
        <end position="109"/>
    </location>
</feature>
<dbReference type="InterPro" id="IPR048279">
    <property type="entry name" value="MdtK-like"/>
</dbReference>
<keyword evidence="2" id="KW-0813">Transport</keyword>
<feature type="transmembrane region" description="Helical" evidence="7">
    <location>
        <begin position="381"/>
        <end position="404"/>
    </location>
</feature>
<keyword evidence="9" id="KW-1185">Reference proteome</keyword>
<dbReference type="PATRIC" id="fig|1423759.3.peg.2320"/>
<dbReference type="EMBL" id="AZDX01000009">
    <property type="protein sequence ID" value="KRL07125.1"/>
    <property type="molecule type" value="Genomic_DNA"/>
</dbReference>
<evidence type="ECO:0000256" key="5">
    <source>
        <dbReference type="ARBA" id="ARBA00022989"/>
    </source>
</evidence>
<dbReference type="RefSeq" id="WP_057869307.1">
    <property type="nucleotide sequence ID" value="NZ_AZDX01000009.1"/>
</dbReference>
<proteinExistence type="predicted"/>
<dbReference type="GO" id="GO:0015297">
    <property type="term" value="F:antiporter activity"/>
    <property type="evidence" value="ECO:0007669"/>
    <property type="project" value="InterPro"/>
</dbReference>
<feature type="transmembrane region" description="Helical" evidence="7">
    <location>
        <begin position="264"/>
        <end position="286"/>
    </location>
</feature>
<comment type="caution">
    <text evidence="8">The sequence shown here is derived from an EMBL/GenBank/DDBJ whole genome shotgun (WGS) entry which is preliminary data.</text>
</comment>
<evidence type="ECO:0000256" key="6">
    <source>
        <dbReference type="ARBA" id="ARBA00023136"/>
    </source>
</evidence>
<sequence length="438" mass="48333">MESKKTIIQEFANYTVKNIFASLGLSLYVIVDTLFIAIAAGAIGLASLNIVLPIFNLFNSVGLMLGIGGATIYSMNKGSDGNDTHSLYGQLLVLGVSVGIFFIIIANIFTNQLLYLMGANSQTITTAAPYLRIISLSAPLFIINYVSVNFIRNDGNPKLTMLATLSETGVVVLIDYLFVFVLKLGMNGAAFATLFAPLTSLIILTNHRFFPNRKLKLKLKLPNLTLIKSVIRLGFPSLLTELSTGVSIFFFNIVLLRLGGNYEVAAYGVIANIAIIALAFFNGISFGMQPLVAREYGKSHWKNVRKLLNASLVTCLVIALFCYLFLVIFKYPVINIFNNDHSNLLITYASYGIPLYFLSLFFSGININIMIFSVSINQPRLSFFISLLRGYLILLPTIILFGYLFGITGVWLSVPFTELSVTIFSILFLRNILTQDLA</sequence>
<dbReference type="InterPro" id="IPR051327">
    <property type="entry name" value="MATE_MepA_subfamily"/>
</dbReference>
<evidence type="ECO:0000313" key="8">
    <source>
        <dbReference type="EMBL" id="KRL07125.1"/>
    </source>
</evidence>
<dbReference type="PANTHER" id="PTHR43823:SF3">
    <property type="entry name" value="MULTIDRUG EXPORT PROTEIN MEPA"/>
    <property type="match status" value="1"/>
</dbReference>
<dbReference type="OrthoDB" id="9811110at2"/>
<dbReference type="STRING" id="1423759.FC92_GL002216"/>
<feature type="transmembrane region" description="Helical" evidence="7">
    <location>
        <begin position="230"/>
        <end position="258"/>
    </location>
</feature>
<dbReference type="GO" id="GO:0042910">
    <property type="term" value="F:xenobiotic transmembrane transporter activity"/>
    <property type="evidence" value="ECO:0007669"/>
    <property type="project" value="InterPro"/>
</dbReference>
<evidence type="ECO:0000256" key="3">
    <source>
        <dbReference type="ARBA" id="ARBA00022475"/>
    </source>
</evidence>
<keyword evidence="4 7" id="KW-0812">Transmembrane</keyword>
<protein>
    <submittedName>
        <fullName evidence="8">Na+ driven multidrug efflux pump</fullName>
    </submittedName>
</protein>
<dbReference type="GeneID" id="98310151"/>
<dbReference type="GO" id="GO:0005886">
    <property type="term" value="C:plasma membrane"/>
    <property type="evidence" value="ECO:0007669"/>
    <property type="project" value="UniProtKB-SubCell"/>
</dbReference>
<evidence type="ECO:0000256" key="4">
    <source>
        <dbReference type="ARBA" id="ARBA00022692"/>
    </source>
</evidence>
<gene>
    <name evidence="8" type="ORF">FC92_GL002216</name>
</gene>
<evidence type="ECO:0000256" key="1">
    <source>
        <dbReference type="ARBA" id="ARBA00004651"/>
    </source>
</evidence>
<evidence type="ECO:0000256" key="2">
    <source>
        <dbReference type="ARBA" id="ARBA00022448"/>
    </source>
</evidence>
<feature type="transmembrane region" description="Helical" evidence="7">
    <location>
        <begin position="348"/>
        <end position="369"/>
    </location>
</feature>
<keyword evidence="3" id="KW-1003">Cell membrane</keyword>
<feature type="transmembrane region" description="Helical" evidence="7">
    <location>
        <begin position="159"/>
        <end position="182"/>
    </location>
</feature>
<feature type="transmembrane region" description="Helical" evidence="7">
    <location>
        <begin position="410"/>
        <end position="429"/>
    </location>
</feature>
<feature type="transmembrane region" description="Helical" evidence="7">
    <location>
        <begin position="129"/>
        <end position="147"/>
    </location>
</feature>
<organism evidence="8 9">
    <name type="scientific">Liquorilactobacillus hordei DSM 19519</name>
    <dbReference type="NCBI Taxonomy" id="1423759"/>
    <lineage>
        <taxon>Bacteria</taxon>
        <taxon>Bacillati</taxon>
        <taxon>Bacillota</taxon>
        <taxon>Bacilli</taxon>
        <taxon>Lactobacillales</taxon>
        <taxon>Lactobacillaceae</taxon>
        <taxon>Liquorilactobacillus</taxon>
    </lineage>
</organism>
<evidence type="ECO:0000256" key="7">
    <source>
        <dbReference type="SAM" id="Phobius"/>
    </source>
</evidence>
<dbReference type="PIRSF" id="PIRSF006603">
    <property type="entry name" value="DinF"/>
    <property type="match status" value="1"/>
</dbReference>
<evidence type="ECO:0000313" key="9">
    <source>
        <dbReference type="Proteomes" id="UP000051448"/>
    </source>
</evidence>